<comment type="subcellular location">
    <subcellularLocation>
        <location evidence="1">Secreted</location>
    </subcellularLocation>
</comment>
<dbReference type="AlphaFoldDB" id="A0A2N9EIJ3"/>
<gene>
    <name evidence="8" type="ORF">FSB_LOCUS2485</name>
</gene>
<accession>A0A2N9EIJ3</accession>
<dbReference type="PANTHER" id="PTHR11709:SF410">
    <property type="entry name" value="LACCASE"/>
    <property type="match status" value="1"/>
</dbReference>
<feature type="domain" description="Plastocyanin-like" evidence="7">
    <location>
        <begin position="13"/>
        <end position="122"/>
    </location>
</feature>
<comment type="similarity">
    <text evidence="2">Belongs to the multicopper oxidase family.</text>
</comment>
<evidence type="ECO:0000256" key="4">
    <source>
        <dbReference type="ARBA" id="ARBA00022723"/>
    </source>
</evidence>
<dbReference type="Pfam" id="PF07731">
    <property type="entry name" value="Cu-oxidase_2"/>
    <property type="match status" value="1"/>
</dbReference>
<evidence type="ECO:0000313" key="8">
    <source>
        <dbReference type="EMBL" id="SPC74603.1"/>
    </source>
</evidence>
<dbReference type="InterPro" id="IPR011706">
    <property type="entry name" value="Cu-oxidase_C"/>
</dbReference>
<protein>
    <recommendedName>
        <fullName evidence="7">Plastocyanin-like domain-containing protein</fullName>
    </recommendedName>
</protein>
<sequence length="141" mass="15502">MGVGSDELLIPSAGTKAKVIEYSKNVEIVFQGTSILEPENHPMHLHGFSFYLVGTGYGNFDKNTSSKTYNLIDPPEVNTIGVPKKGWAAIRFVADNPGVWFMHCHLERHSSWGMNIVLIMKNGTTTETSLRPPPANLPTCS</sequence>
<dbReference type="GO" id="GO:0005576">
    <property type="term" value="C:extracellular region"/>
    <property type="evidence" value="ECO:0007669"/>
    <property type="project" value="UniProtKB-SubCell"/>
</dbReference>
<dbReference type="EMBL" id="OIVN01000114">
    <property type="protein sequence ID" value="SPC74603.1"/>
    <property type="molecule type" value="Genomic_DNA"/>
</dbReference>
<organism evidence="8">
    <name type="scientific">Fagus sylvatica</name>
    <name type="common">Beechnut</name>
    <dbReference type="NCBI Taxonomy" id="28930"/>
    <lineage>
        <taxon>Eukaryota</taxon>
        <taxon>Viridiplantae</taxon>
        <taxon>Streptophyta</taxon>
        <taxon>Embryophyta</taxon>
        <taxon>Tracheophyta</taxon>
        <taxon>Spermatophyta</taxon>
        <taxon>Magnoliopsida</taxon>
        <taxon>eudicotyledons</taxon>
        <taxon>Gunneridae</taxon>
        <taxon>Pentapetalae</taxon>
        <taxon>rosids</taxon>
        <taxon>fabids</taxon>
        <taxon>Fagales</taxon>
        <taxon>Fagaceae</taxon>
        <taxon>Fagus</taxon>
    </lineage>
</organism>
<dbReference type="CDD" id="cd13897">
    <property type="entry name" value="CuRO_3_LCC_plant"/>
    <property type="match status" value="1"/>
</dbReference>
<dbReference type="PROSITE" id="PS00080">
    <property type="entry name" value="MULTICOPPER_OXIDASE2"/>
    <property type="match status" value="1"/>
</dbReference>
<evidence type="ECO:0000256" key="6">
    <source>
        <dbReference type="ARBA" id="ARBA00023008"/>
    </source>
</evidence>
<keyword evidence="6" id="KW-0186">Copper</keyword>
<dbReference type="PANTHER" id="PTHR11709">
    <property type="entry name" value="MULTI-COPPER OXIDASE"/>
    <property type="match status" value="1"/>
</dbReference>
<dbReference type="InterPro" id="IPR002355">
    <property type="entry name" value="Cu_oxidase_Cu_BS"/>
</dbReference>
<evidence type="ECO:0000256" key="2">
    <source>
        <dbReference type="ARBA" id="ARBA00010609"/>
    </source>
</evidence>
<dbReference type="Gene3D" id="2.60.40.420">
    <property type="entry name" value="Cupredoxins - blue copper proteins"/>
    <property type="match status" value="1"/>
</dbReference>
<proteinExistence type="inferred from homology"/>
<evidence type="ECO:0000256" key="1">
    <source>
        <dbReference type="ARBA" id="ARBA00004613"/>
    </source>
</evidence>
<dbReference type="InterPro" id="IPR034289">
    <property type="entry name" value="CuRO_3_LCC"/>
</dbReference>
<keyword evidence="3" id="KW-0964">Secreted</keyword>
<dbReference type="InterPro" id="IPR008972">
    <property type="entry name" value="Cupredoxin"/>
</dbReference>
<reference evidence="8" key="1">
    <citation type="submission" date="2018-02" db="EMBL/GenBank/DDBJ databases">
        <authorList>
            <person name="Cohen D.B."/>
            <person name="Kent A.D."/>
        </authorList>
    </citation>
    <scope>NUCLEOTIDE SEQUENCE</scope>
</reference>
<dbReference type="GO" id="GO:0005507">
    <property type="term" value="F:copper ion binding"/>
    <property type="evidence" value="ECO:0007669"/>
    <property type="project" value="InterPro"/>
</dbReference>
<keyword evidence="4" id="KW-0479">Metal-binding</keyword>
<dbReference type="GO" id="GO:0016491">
    <property type="term" value="F:oxidoreductase activity"/>
    <property type="evidence" value="ECO:0007669"/>
    <property type="project" value="InterPro"/>
</dbReference>
<dbReference type="SUPFAM" id="SSF49503">
    <property type="entry name" value="Cupredoxins"/>
    <property type="match status" value="1"/>
</dbReference>
<dbReference type="InterPro" id="IPR045087">
    <property type="entry name" value="Cu-oxidase_fam"/>
</dbReference>
<keyword evidence="5" id="KW-0677">Repeat</keyword>
<evidence type="ECO:0000256" key="5">
    <source>
        <dbReference type="ARBA" id="ARBA00022737"/>
    </source>
</evidence>
<name>A0A2N9EIJ3_FAGSY</name>
<evidence type="ECO:0000259" key="7">
    <source>
        <dbReference type="Pfam" id="PF07731"/>
    </source>
</evidence>
<evidence type="ECO:0000256" key="3">
    <source>
        <dbReference type="ARBA" id="ARBA00022525"/>
    </source>
</evidence>